<gene>
    <name evidence="11" type="primary">fni</name>
    <name evidence="13" type="ORF">GLV84_07450</name>
</gene>
<feature type="binding site" evidence="11">
    <location>
        <begin position="69"/>
        <end position="71"/>
    </location>
    <ligand>
        <name>FMN</name>
        <dbReference type="ChEBI" id="CHEBI:58210"/>
    </ligand>
</feature>
<dbReference type="InterPro" id="IPR013785">
    <property type="entry name" value="Aldolase_TIM"/>
</dbReference>
<evidence type="ECO:0000256" key="4">
    <source>
        <dbReference type="ARBA" id="ARBA00022643"/>
    </source>
</evidence>
<feature type="binding site" evidence="11">
    <location>
        <begin position="99"/>
        <end position="101"/>
    </location>
    <ligand>
        <name>substrate</name>
    </ligand>
</feature>
<dbReference type="CDD" id="cd02811">
    <property type="entry name" value="IDI-2_FMN"/>
    <property type="match status" value="1"/>
</dbReference>
<dbReference type="PANTHER" id="PTHR43665:SF1">
    <property type="entry name" value="ISOPENTENYL-DIPHOSPHATE DELTA-ISOMERASE"/>
    <property type="match status" value="1"/>
</dbReference>
<dbReference type="Pfam" id="PF01070">
    <property type="entry name" value="FMN_dh"/>
    <property type="match status" value="1"/>
</dbReference>
<dbReference type="EC" id="5.3.3.2" evidence="11"/>
<comment type="caution">
    <text evidence="11">Lacks conserved residue(s) required for the propagation of feature annotation.</text>
</comment>
<evidence type="ECO:0000256" key="2">
    <source>
        <dbReference type="ARBA" id="ARBA00022490"/>
    </source>
</evidence>
<comment type="cofactor">
    <cofactor evidence="1 11">
        <name>FMN</name>
        <dbReference type="ChEBI" id="CHEBI:58210"/>
    </cofactor>
</comment>
<feature type="domain" description="FMN-dependent dehydrogenase" evidence="12">
    <location>
        <begin position="171"/>
        <end position="333"/>
    </location>
</feature>
<keyword evidence="7 11" id="KW-0521">NADP</keyword>
<evidence type="ECO:0000256" key="5">
    <source>
        <dbReference type="ARBA" id="ARBA00022723"/>
    </source>
</evidence>
<proteinExistence type="inferred from homology"/>
<keyword evidence="5 11" id="KW-0479">Metal-binding</keyword>
<comment type="subcellular location">
    <subcellularLocation>
        <location evidence="11">Cytoplasm</location>
    </subcellularLocation>
</comment>
<evidence type="ECO:0000256" key="9">
    <source>
        <dbReference type="ARBA" id="ARBA00023235"/>
    </source>
</evidence>
<keyword evidence="2 11" id="KW-0963">Cytoplasm</keyword>
<dbReference type="InterPro" id="IPR000262">
    <property type="entry name" value="FMN-dep_DH"/>
</dbReference>
<feature type="binding site" evidence="11">
    <location>
        <position position="99"/>
    </location>
    <ligand>
        <name>FMN</name>
        <dbReference type="ChEBI" id="CHEBI:58210"/>
    </ligand>
</feature>
<dbReference type="InterPro" id="IPR011179">
    <property type="entry name" value="IPdP_isomerase"/>
</dbReference>
<dbReference type="GO" id="GO:0070402">
    <property type="term" value="F:NADPH binding"/>
    <property type="evidence" value="ECO:0007669"/>
    <property type="project" value="UniProtKB-UniRule"/>
</dbReference>
<accession>A0A2T4MI27</accession>
<evidence type="ECO:0000259" key="12">
    <source>
        <dbReference type="Pfam" id="PF01070"/>
    </source>
</evidence>
<feature type="binding site" evidence="11">
    <location>
        <position position="215"/>
    </location>
    <ligand>
        <name>FMN</name>
        <dbReference type="ChEBI" id="CHEBI:58210"/>
    </ligand>
</feature>
<dbReference type="PANTHER" id="PTHR43665">
    <property type="entry name" value="ISOPENTENYL-DIPHOSPHATE DELTA-ISOMERASE"/>
    <property type="match status" value="1"/>
</dbReference>
<evidence type="ECO:0000256" key="3">
    <source>
        <dbReference type="ARBA" id="ARBA00022630"/>
    </source>
</evidence>
<dbReference type="PIRSF" id="PIRSF003314">
    <property type="entry name" value="IPP_isomerase"/>
    <property type="match status" value="1"/>
</dbReference>
<dbReference type="GO" id="GO:0004452">
    <property type="term" value="F:isopentenyl-diphosphate delta-isomerase activity"/>
    <property type="evidence" value="ECO:0007669"/>
    <property type="project" value="UniProtKB-UniRule"/>
</dbReference>
<keyword evidence="4 11" id="KW-0288">FMN</keyword>
<comment type="caution">
    <text evidence="13">The sequence shown here is derived from an EMBL/GenBank/DDBJ whole genome shotgun (WGS) entry which is preliminary data.</text>
</comment>
<feature type="binding site" evidence="11">
    <location>
        <begin position="13"/>
        <end position="14"/>
    </location>
    <ligand>
        <name>substrate</name>
    </ligand>
</feature>
<evidence type="ECO:0000313" key="13">
    <source>
        <dbReference type="EMBL" id="NJI02658.1"/>
    </source>
</evidence>
<feature type="binding site" evidence="11">
    <location>
        <position position="128"/>
    </location>
    <ligand>
        <name>FMN</name>
        <dbReference type="ChEBI" id="CHEBI:58210"/>
    </ligand>
</feature>
<comment type="cofactor">
    <cofactor evidence="11">
        <name>Mg(2+)</name>
        <dbReference type="ChEBI" id="CHEBI:18420"/>
    </cofactor>
</comment>
<dbReference type="GO" id="GO:0000287">
    <property type="term" value="F:magnesium ion binding"/>
    <property type="evidence" value="ECO:0007669"/>
    <property type="project" value="UniProtKB-UniRule"/>
</dbReference>
<dbReference type="GO" id="GO:0008299">
    <property type="term" value="P:isoprenoid biosynthetic process"/>
    <property type="evidence" value="ECO:0007669"/>
    <property type="project" value="UniProtKB-UniRule"/>
</dbReference>
<keyword evidence="6 11" id="KW-0460">Magnesium</keyword>
<evidence type="ECO:0000256" key="10">
    <source>
        <dbReference type="ARBA" id="ARBA00025810"/>
    </source>
</evidence>
<comment type="function">
    <text evidence="11">Involved in the biosynthesis of isoprenoids. Catalyzes the 1,3-allylic rearrangement of the homoallylic substrate isopentenyl (IPP) to its allylic isomer, dimethylallyl diphosphate (DMAPP).</text>
</comment>
<dbReference type="GO" id="GO:0010181">
    <property type="term" value="F:FMN binding"/>
    <property type="evidence" value="ECO:0007669"/>
    <property type="project" value="UniProtKB-UniRule"/>
</dbReference>
<evidence type="ECO:0000313" key="14">
    <source>
        <dbReference type="Proteomes" id="UP000646308"/>
    </source>
</evidence>
<keyword evidence="8 11" id="KW-0414">Isoprene biosynthesis</keyword>
<comment type="catalytic activity">
    <reaction evidence="11">
        <text>isopentenyl diphosphate = dimethylallyl diphosphate</text>
        <dbReference type="Rhea" id="RHEA:23284"/>
        <dbReference type="ChEBI" id="CHEBI:57623"/>
        <dbReference type="ChEBI" id="CHEBI:128769"/>
        <dbReference type="EC" id="5.3.3.2"/>
    </reaction>
</comment>
<feature type="binding site" evidence="11">
    <location>
        <position position="190"/>
    </location>
    <ligand>
        <name>FMN</name>
        <dbReference type="ChEBI" id="CHEBI:58210"/>
    </ligand>
</feature>
<evidence type="ECO:0000256" key="11">
    <source>
        <dbReference type="HAMAP-Rule" id="MF_00354"/>
    </source>
</evidence>
<dbReference type="NCBIfam" id="TIGR02151">
    <property type="entry name" value="IPP_isom_2"/>
    <property type="match status" value="1"/>
</dbReference>
<dbReference type="GO" id="GO:0005737">
    <property type="term" value="C:cytoplasm"/>
    <property type="evidence" value="ECO:0007669"/>
    <property type="project" value="UniProtKB-SubCell"/>
</dbReference>
<keyword evidence="9 11" id="KW-0413">Isomerase</keyword>
<dbReference type="SUPFAM" id="SSF51395">
    <property type="entry name" value="FMN-linked oxidoreductases"/>
    <property type="match status" value="1"/>
</dbReference>
<comment type="cofactor">
    <cofactor evidence="11">
        <name>NADPH</name>
        <dbReference type="ChEBI" id="CHEBI:57783"/>
    </cofactor>
</comment>
<feature type="binding site" evidence="11">
    <location>
        <begin position="266"/>
        <end position="268"/>
    </location>
    <ligand>
        <name>FMN</name>
        <dbReference type="ChEBI" id="CHEBI:58210"/>
    </ligand>
</feature>
<evidence type="ECO:0000256" key="1">
    <source>
        <dbReference type="ARBA" id="ARBA00001917"/>
    </source>
</evidence>
<name>A0A2T4MI27_9STAP</name>
<sequence>MEGCRLVNQREMRKNEHVKLALAQSSLPISDFDRIHFVHHAIPNMNTRDVTMVSQFPDFQLSKALYINAMTGGSDWTLEINQKLAQVAREVGIPMAVGSMHAALNNDAVKQSFAIVRQENPDGEVWANVSADATLEEAKRAIEMIDAAALQIHVNAPQELVMPEGNRNFEHWSASIARIVAGVHVPVIVKEVGFGMSYETIRSLIQCGVTYVDVSGKGGTNFAAIENERRKLKDMSYMQEWGQSTVVSLLEARNLNNRIHILASGGIRNPLDAIKALRLGAEGIGMSRHILQVVQEEGVAVGIDYLNAFHEQMIKIMTLLNVKDIVSLRQSSIVIDDYLKSWIQQRQLY</sequence>
<comment type="similarity">
    <text evidence="11">Belongs to the IPP isomerase type 2 family.</text>
</comment>
<dbReference type="GO" id="GO:0016491">
    <property type="term" value="F:oxidoreductase activity"/>
    <property type="evidence" value="ECO:0007669"/>
    <property type="project" value="InterPro"/>
</dbReference>
<protein>
    <recommendedName>
        <fullName evidence="11">Isopentenyl-diphosphate delta-isomerase</fullName>
        <shortName evidence="11">IPP isomerase</shortName>
        <ecNumber evidence="11">5.3.3.2</ecNumber>
    </recommendedName>
    <alternativeName>
        <fullName evidence="11">Isopentenyl diphosphate:dimethylallyl diphosphate isomerase</fullName>
    </alternativeName>
    <alternativeName>
        <fullName evidence="11">Isopentenyl pyrophosphate isomerase</fullName>
    </alternativeName>
    <alternativeName>
        <fullName evidence="11">Type 2 isopentenyl diphosphate isomerase</fullName>
        <shortName evidence="11">IDI-2</shortName>
    </alternativeName>
</protein>
<organism evidence="13 14">
    <name type="scientific">Staphylococcus agnetis</name>
    <dbReference type="NCBI Taxonomy" id="985762"/>
    <lineage>
        <taxon>Bacteria</taxon>
        <taxon>Bacillati</taxon>
        <taxon>Bacillota</taxon>
        <taxon>Bacilli</taxon>
        <taxon>Bacillales</taxon>
        <taxon>Staphylococcaceae</taxon>
        <taxon>Staphylococcus</taxon>
    </lineage>
</organism>
<feature type="binding site" evidence="11">
    <location>
        <position position="158"/>
    </location>
    <ligand>
        <name>substrate</name>
    </ligand>
</feature>
<comment type="subunit">
    <text evidence="10 11">Homooctamer. Dimer of tetramers.</text>
</comment>
<keyword evidence="3 11" id="KW-0285">Flavoprotein</keyword>
<dbReference type="AlphaFoldDB" id="A0A2T4MI27"/>
<dbReference type="EMBL" id="WMFL01000079">
    <property type="protein sequence ID" value="NJI02658.1"/>
    <property type="molecule type" value="Genomic_DNA"/>
</dbReference>
<dbReference type="Gene3D" id="3.20.20.70">
    <property type="entry name" value="Aldolase class I"/>
    <property type="match status" value="1"/>
</dbReference>
<evidence type="ECO:0000256" key="8">
    <source>
        <dbReference type="ARBA" id="ARBA00023229"/>
    </source>
</evidence>
<evidence type="ECO:0000256" key="6">
    <source>
        <dbReference type="ARBA" id="ARBA00022842"/>
    </source>
</evidence>
<feature type="binding site" evidence="11">
    <location>
        <position position="220"/>
    </location>
    <ligand>
        <name>FMN</name>
        <dbReference type="ChEBI" id="CHEBI:58210"/>
    </ligand>
</feature>
<dbReference type="Proteomes" id="UP000646308">
    <property type="component" value="Unassembled WGS sequence"/>
</dbReference>
<feature type="binding site" evidence="11">
    <location>
        <position position="159"/>
    </location>
    <ligand>
        <name>Mg(2+)</name>
        <dbReference type="ChEBI" id="CHEBI:18420"/>
    </ligand>
</feature>
<reference evidence="13" key="1">
    <citation type="submission" date="2019-11" db="EMBL/GenBank/DDBJ databases">
        <title>Whole genome comparisons of Staphylococcus agnetis isolates from cattle and chickens.</title>
        <authorList>
            <person name="Rhoads D."/>
            <person name="Shwani A."/>
            <person name="Adkins P."/>
            <person name="Calcutt M."/>
            <person name="Middleton J."/>
        </authorList>
    </citation>
    <scope>NUCLEOTIDE SEQUENCE</scope>
    <source>
        <strain evidence="13">1387</strain>
    </source>
</reference>
<dbReference type="HAMAP" id="MF_00354">
    <property type="entry name" value="Idi_2"/>
    <property type="match status" value="1"/>
</dbReference>
<evidence type="ECO:0000256" key="7">
    <source>
        <dbReference type="ARBA" id="ARBA00022857"/>
    </source>
</evidence>
<feature type="binding site" evidence="11">
    <location>
        <begin position="287"/>
        <end position="288"/>
    </location>
    <ligand>
        <name>FMN</name>
        <dbReference type="ChEBI" id="CHEBI:58210"/>
    </ligand>
</feature>